<reference evidence="3" key="1">
    <citation type="journal article" date="2023" name="Commun. Biol.">
        <title>Genome analysis of Parmales, the sister group of diatoms, reveals the evolutionary specialization of diatoms from phago-mixotrophs to photoautotrophs.</title>
        <authorList>
            <person name="Ban H."/>
            <person name="Sato S."/>
            <person name="Yoshikawa S."/>
            <person name="Yamada K."/>
            <person name="Nakamura Y."/>
            <person name="Ichinomiya M."/>
            <person name="Sato N."/>
            <person name="Blanc-Mathieu R."/>
            <person name="Endo H."/>
            <person name="Kuwata A."/>
            <person name="Ogata H."/>
        </authorList>
    </citation>
    <scope>NUCLEOTIDE SEQUENCE [LARGE SCALE GENOMIC DNA]</scope>
</reference>
<evidence type="ECO:0000313" key="3">
    <source>
        <dbReference type="Proteomes" id="UP001165065"/>
    </source>
</evidence>
<keyword evidence="3" id="KW-1185">Reference proteome</keyword>
<evidence type="ECO:0000313" key="2">
    <source>
        <dbReference type="EMBL" id="GMI43757.1"/>
    </source>
</evidence>
<organism evidence="2 3">
    <name type="scientific">Triparma columacea</name>
    <dbReference type="NCBI Taxonomy" id="722753"/>
    <lineage>
        <taxon>Eukaryota</taxon>
        <taxon>Sar</taxon>
        <taxon>Stramenopiles</taxon>
        <taxon>Ochrophyta</taxon>
        <taxon>Bolidophyceae</taxon>
        <taxon>Parmales</taxon>
        <taxon>Triparmaceae</taxon>
        <taxon>Triparma</taxon>
    </lineage>
</organism>
<dbReference type="AlphaFoldDB" id="A0A9W7GGE6"/>
<dbReference type="NCBIfam" id="TIGR03646">
    <property type="entry name" value="YtoQ_fam"/>
    <property type="match status" value="1"/>
</dbReference>
<dbReference type="OrthoDB" id="10256869at2759"/>
<proteinExistence type="predicted"/>
<sequence length="194" mass="21691">MISSKSSLFVRRSISTRLFSSITPYKVYLSGEIHSNWREVISEGVTSRNLPITLTSPNTSHEDSDDCGAIILGMEKERKNWDRLGGTMNSIRTNKLLEDADIVVVRFGEKYRQWNAAFEAGYASARGKPIITIHPPSLSHMLKEVNAASKCVCEEPEQVVDILDYTITGKLPEPKDGEDWTTSETIWGKGNKTP</sequence>
<feature type="region of interest" description="Disordered" evidence="1">
    <location>
        <begin position="173"/>
        <end position="194"/>
    </location>
</feature>
<evidence type="ECO:0000256" key="1">
    <source>
        <dbReference type="SAM" id="MobiDB-lite"/>
    </source>
</evidence>
<dbReference type="InterPro" id="IPR019884">
    <property type="entry name" value="YtoQ_family_protein"/>
</dbReference>
<dbReference type="EMBL" id="BRYA01000198">
    <property type="protein sequence ID" value="GMI43757.1"/>
    <property type="molecule type" value="Genomic_DNA"/>
</dbReference>
<protein>
    <submittedName>
        <fullName evidence="2">Uncharacterized protein</fullName>
    </submittedName>
</protein>
<accession>A0A9W7GGE6</accession>
<dbReference type="Pfam" id="PF11071">
    <property type="entry name" value="Nuc_deoxyri_tr3"/>
    <property type="match status" value="1"/>
</dbReference>
<dbReference type="SUPFAM" id="SSF52309">
    <property type="entry name" value="N-(deoxy)ribosyltransferase-like"/>
    <property type="match status" value="1"/>
</dbReference>
<dbReference type="Gene3D" id="3.40.50.450">
    <property type="match status" value="1"/>
</dbReference>
<gene>
    <name evidence="2" type="ORF">TrCOL_g11977</name>
</gene>
<name>A0A9W7GGE6_9STRA</name>
<comment type="caution">
    <text evidence="2">The sequence shown here is derived from an EMBL/GenBank/DDBJ whole genome shotgun (WGS) entry which is preliminary data.</text>
</comment>
<dbReference type="Proteomes" id="UP001165065">
    <property type="component" value="Unassembled WGS sequence"/>
</dbReference>